<dbReference type="EMBL" id="FTOE01000001">
    <property type="protein sequence ID" value="SIS46211.1"/>
    <property type="molecule type" value="Genomic_DNA"/>
</dbReference>
<protein>
    <submittedName>
        <fullName evidence="1">Uncharacterized protein</fullName>
    </submittedName>
</protein>
<keyword evidence="2" id="KW-1185">Reference proteome</keyword>
<accession>A0A1N7JAC1</accession>
<evidence type="ECO:0000313" key="1">
    <source>
        <dbReference type="EMBL" id="SIS46211.1"/>
    </source>
</evidence>
<dbReference type="OrthoDB" id="6905277at2"/>
<dbReference type="RefSeq" id="WP_054342993.1">
    <property type="nucleotide sequence ID" value="NZ_FTOE01000001.1"/>
</dbReference>
<sequence>MVSPENRNRLLIKFMDEKHVHSFINEGLLFMNNIQYFRAYEDSEPALRGDAHEGLAASFLPENITLELNGHVFTGLVDKVDLRQCHQDETNIYSMTIISDQDILSSGENGLCLSSNFVKFGNKAIFIGGSDISEFWHRLKNTIDNDQSIYTLEENNIIGRKVSYVERKLHHSQLSVFNKSKEYAWQHEWRLALKQTEHVGPLPLKIGSLADIAHVIDAADLIKESIKFQQKVS</sequence>
<dbReference type="Proteomes" id="UP000185999">
    <property type="component" value="Unassembled WGS sequence"/>
</dbReference>
<proteinExistence type="predicted"/>
<name>A0A1N7JAC1_9GAMM</name>
<gene>
    <name evidence="1" type="ORF">SAMN05421760_101845</name>
</gene>
<evidence type="ECO:0000313" key="2">
    <source>
        <dbReference type="Proteomes" id="UP000185999"/>
    </source>
</evidence>
<reference evidence="2" key="1">
    <citation type="submission" date="2017-01" db="EMBL/GenBank/DDBJ databases">
        <authorList>
            <person name="Varghese N."/>
            <person name="Submissions S."/>
        </authorList>
    </citation>
    <scope>NUCLEOTIDE SEQUENCE [LARGE SCALE GENOMIC DNA]</scope>
    <source>
        <strain evidence="2">DSM 22306</strain>
    </source>
</reference>
<organism evidence="1 2">
    <name type="scientific">Neptunomonas antarctica</name>
    <dbReference type="NCBI Taxonomy" id="619304"/>
    <lineage>
        <taxon>Bacteria</taxon>
        <taxon>Pseudomonadati</taxon>
        <taxon>Pseudomonadota</taxon>
        <taxon>Gammaproteobacteria</taxon>
        <taxon>Oceanospirillales</taxon>
        <taxon>Oceanospirillaceae</taxon>
        <taxon>Neptunomonas</taxon>
    </lineage>
</organism>
<dbReference type="AlphaFoldDB" id="A0A1N7JAC1"/>